<keyword evidence="3" id="KW-1185">Reference proteome</keyword>
<feature type="transmembrane region" description="Helical" evidence="1">
    <location>
        <begin position="165"/>
        <end position="185"/>
    </location>
</feature>
<evidence type="ECO:0000313" key="3">
    <source>
        <dbReference type="Proteomes" id="UP000185511"/>
    </source>
</evidence>
<dbReference type="InterPro" id="IPR004697">
    <property type="entry name" value="AbgT"/>
</dbReference>
<feature type="transmembrane region" description="Helical" evidence="1">
    <location>
        <begin position="216"/>
        <end position="235"/>
    </location>
</feature>
<dbReference type="Proteomes" id="UP000185511">
    <property type="component" value="Chromosome"/>
</dbReference>
<feature type="transmembrane region" description="Helical" evidence="1">
    <location>
        <begin position="449"/>
        <end position="466"/>
    </location>
</feature>
<feature type="transmembrane region" description="Helical" evidence="1">
    <location>
        <begin position="31"/>
        <end position="57"/>
    </location>
</feature>
<dbReference type="Pfam" id="PF03806">
    <property type="entry name" value="ABG_transport"/>
    <property type="match status" value="2"/>
</dbReference>
<dbReference type="RefSeq" id="WP_232237566.1">
    <property type="nucleotide sequence ID" value="NZ_CP016076.1"/>
</dbReference>
<feature type="transmembrane region" description="Helical" evidence="1">
    <location>
        <begin position="481"/>
        <end position="499"/>
    </location>
</feature>
<keyword evidence="1" id="KW-0812">Transmembrane</keyword>
<evidence type="ECO:0000256" key="1">
    <source>
        <dbReference type="SAM" id="Phobius"/>
    </source>
</evidence>
<dbReference type="PANTHER" id="PTHR30282:SF0">
    <property type="entry name" value="P-AMINOBENZOYL-GLUTAMATE TRANSPORT PROTEIN"/>
    <property type="match status" value="1"/>
</dbReference>
<protein>
    <submittedName>
        <fullName evidence="2">p-aminobenzoyl-glutamate transporter</fullName>
    </submittedName>
</protein>
<dbReference type="PANTHER" id="PTHR30282">
    <property type="entry name" value="P-AMINOBENZOYL GLUTAMATE TRANSPORTER"/>
    <property type="match status" value="1"/>
</dbReference>
<feature type="transmembrane region" description="Helical" evidence="1">
    <location>
        <begin position="305"/>
        <end position="325"/>
    </location>
</feature>
<feature type="transmembrane region" description="Helical" evidence="1">
    <location>
        <begin position="387"/>
        <end position="412"/>
    </location>
</feature>
<accession>A0AAC9LI37</accession>
<proteinExistence type="predicted"/>
<dbReference type="AlphaFoldDB" id="A0AAC9LI37"/>
<keyword evidence="1" id="KW-0472">Membrane</keyword>
<organism evidence="2 3">
    <name type="scientific">Actinoalloteichus fjordicus</name>
    <dbReference type="NCBI Taxonomy" id="1612552"/>
    <lineage>
        <taxon>Bacteria</taxon>
        <taxon>Bacillati</taxon>
        <taxon>Actinomycetota</taxon>
        <taxon>Actinomycetes</taxon>
        <taxon>Pseudonocardiales</taxon>
        <taxon>Pseudonocardiaceae</taxon>
        <taxon>Actinoalloteichus</taxon>
    </lineage>
</organism>
<dbReference type="EMBL" id="CP016076">
    <property type="protein sequence ID" value="APU17967.1"/>
    <property type="molecule type" value="Genomic_DNA"/>
</dbReference>
<feature type="transmembrane region" description="Helical" evidence="1">
    <location>
        <begin position="511"/>
        <end position="536"/>
    </location>
</feature>
<reference evidence="3" key="1">
    <citation type="submission" date="2016-06" db="EMBL/GenBank/DDBJ databases">
        <title>Complete genome sequence of Actinoalloteichus fjordicus DSM 46855 (=ADI127-17), type strain of the new species Actinoalloteichus fjordicus.</title>
        <authorList>
            <person name="Ruckert C."/>
            <person name="Nouioui I."/>
            <person name="Willmese J."/>
            <person name="van Wezel G."/>
            <person name="Klenk H.-P."/>
            <person name="Kalinowski J."/>
            <person name="Zotchev S.B."/>
        </authorList>
    </citation>
    <scope>NUCLEOTIDE SEQUENCE [LARGE SCALE GENOMIC DNA]</scope>
    <source>
        <strain evidence="3">ADI127-7</strain>
    </source>
</reference>
<evidence type="ECO:0000313" key="2">
    <source>
        <dbReference type="EMBL" id="APU17967.1"/>
    </source>
</evidence>
<name>A0AAC9LI37_9PSEU</name>
<dbReference type="GO" id="GO:1902604">
    <property type="term" value="P:p-aminobenzoyl-glutamate transmembrane transport"/>
    <property type="evidence" value="ECO:0007669"/>
    <property type="project" value="InterPro"/>
</dbReference>
<feature type="transmembrane region" description="Helical" evidence="1">
    <location>
        <begin position="129"/>
        <end position="153"/>
    </location>
</feature>
<feature type="transmembrane region" description="Helical" evidence="1">
    <location>
        <begin position="424"/>
        <end position="442"/>
    </location>
</feature>
<dbReference type="KEGG" id="acad:UA74_29880"/>
<gene>
    <name evidence="2" type="ORF">UA74_29880</name>
</gene>
<sequence length="550" mass="58035">MTDTATSAKGNRLDRVLNWIERAGNRLPEPFILFVLLTLVVAVVSTLMAGFGITVLIPGEEEATPVRGAFTGEGVEFMFTGLASNFIEFPPLQTVVTIMLGVGLAERTGLLAALIKLAFGNAPKWMLPYALGFIGVTGSIMSDSAFIIIPPLAAMVFKAAGRHPVAGLLGGFAAAGAGYSTSMLVTSLDALFSGITNSVAATLPFSGTEVTPVSNYFFNLVSAIVLSLIAGLIIAKVVEPGLERSNFPREEVGAATAPVAMSSGGQAPRTVEAAEAAEEFGESQRSETGELTAEVSARERRGLRWSGVTLLVLTAAILTLALVPGSPLRNEDGGYLPSSPLLSSVTTLVFLAFFVPALVYGMVVGVIRKGADVPLLMGRALKDLSGFIVLAFVLGQFIALFAWTNIGAWLAVSGASLLESIGLTGYPAILGFIMLASLLNLFIISGSSLWTLMASVFVPMFLLIGFEPGFTQAAFRVGDSATQVITPLNPYMIVLLTFVRRYQPSAGLGTLIAKMLPFVVPFWLFWAGILTIFYFFDLPLGPGMGIHLAD</sequence>
<dbReference type="GO" id="GO:0015558">
    <property type="term" value="F:secondary active p-aminobenzoyl-glutamate transmembrane transporter activity"/>
    <property type="evidence" value="ECO:0007669"/>
    <property type="project" value="InterPro"/>
</dbReference>
<keyword evidence="1" id="KW-1133">Transmembrane helix</keyword>
<feature type="transmembrane region" description="Helical" evidence="1">
    <location>
        <begin position="345"/>
        <end position="367"/>
    </location>
</feature>